<feature type="transmembrane region" description="Helical" evidence="1">
    <location>
        <begin position="42"/>
        <end position="63"/>
    </location>
</feature>
<gene>
    <name evidence="2" type="ORF">SAMN05421684_7943</name>
</gene>
<dbReference type="AlphaFoldDB" id="A0A1H3UT03"/>
<keyword evidence="1" id="KW-0472">Membrane</keyword>
<dbReference type="Proteomes" id="UP000199632">
    <property type="component" value="Unassembled WGS sequence"/>
</dbReference>
<organism evidence="2 3">
    <name type="scientific">Asanoa ishikariensis</name>
    <dbReference type="NCBI Taxonomy" id="137265"/>
    <lineage>
        <taxon>Bacteria</taxon>
        <taxon>Bacillati</taxon>
        <taxon>Actinomycetota</taxon>
        <taxon>Actinomycetes</taxon>
        <taxon>Micromonosporales</taxon>
        <taxon>Micromonosporaceae</taxon>
        <taxon>Asanoa</taxon>
    </lineage>
</organism>
<dbReference type="EMBL" id="FNQB01000005">
    <property type="protein sequence ID" value="SDZ65151.1"/>
    <property type="molecule type" value="Genomic_DNA"/>
</dbReference>
<reference evidence="3" key="1">
    <citation type="submission" date="2016-10" db="EMBL/GenBank/DDBJ databases">
        <authorList>
            <person name="Varghese N."/>
            <person name="Submissions S."/>
        </authorList>
    </citation>
    <scope>NUCLEOTIDE SEQUENCE [LARGE SCALE GENOMIC DNA]</scope>
    <source>
        <strain evidence="3">DSM 44718</strain>
    </source>
</reference>
<dbReference type="OrthoDB" id="3359753at2"/>
<keyword evidence="3" id="KW-1185">Reference proteome</keyword>
<accession>A0A1H3UT03</accession>
<dbReference type="RefSeq" id="WP_090803858.1">
    <property type="nucleotide sequence ID" value="NZ_BOND01000029.1"/>
</dbReference>
<name>A0A1H3UT03_9ACTN</name>
<evidence type="ECO:0000313" key="2">
    <source>
        <dbReference type="EMBL" id="SDZ65151.1"/>
    </source>
</evidence>
<keyword evidence="1" id="KW-0812">Transmembrane</keyword>
<keyword evidence="1" id="KW-1133">Transmembrane helix</keyword>
<dbReference type="STRING" id="137265.SAMN05421684_7943"/>
<evidence type="ECO:0000256" key="1">
    <source>
        <dbReference type="SAM" id="Phobius"/>
    </source>
</evidence>
<proteinExistence type="predicted"/>
<sequence length="269" mass="30473">MTTRLEEELADAMRSRAERLRPTGGLVERAVRQHRRRRTRSIATAGAFAVLAIAAAATLSPTYGRTDQTPDGPAMLPVAAITERATAALALDDIEHSVTTDNRYGTYEECWRDRVTGDFRCRYNESKPRVRDTESWSVVRAASPGKVTLLHTFVDHTARTWATRDMEIPAGWPSHEPESPRSLLERGELEMVGEESIDGTATYHLRRQHSDVTGYAGVDHLWVETASFRLVRSVFENDYRRQTDYEWIPRSTESLELLKPAVPNGYSRR</sequence>
<protein>
    <submittedName>
        <fullName evidence="2">Uncharacterized protein</fullName>
    </submittedName>
</protein>
<evidence type="ECO:0000313" key="3">
    <source>
        <dbReference type="Proteomes" id="UP000199632"/>
    </source>
</evidence>